<dbReference type="EMBL" id="HF563609">
    <property type="protein sequence ID" value="CDI41060.1"/>
    <property type="molecule type" value="Genomic_DNA"/>
</dbReference>
<dbReference type="OrthoDB" id="9815602at2"/>
<protein>
    <recommendedName>
        <fullName evidence="3">Histidine kinase</fullName>
    </recommendedName>
</protein>
<reference evidence="2" key="1">
    <citation type="journal article" date="2013" name="Genome Announc.">
        <title>First genome sequence of a syntrophic acetate-oxidizing bacterium, Tepidanaerobacter acetatoxydans strain Re1.</title>
        <authorList>
            <person name="Manzoor S."/>
            <person name="Bongcam-Rudloff E."/>
            <person name="Schnurer A."/>
            <person name="Muller B."/>
        </authorList>
    </citation>
    <scope>NUCLEOTIDE SEQUENCE [LARGE SCALE GENOMIC DNA]</scope>
    <source>
        <strain evidence="2">Re1</strain>
    </source>
</reference>
<proteinExistence type="predicted"/>
<keyword evidence="2" id="KW-1185">Reference proteome</keyword>
<organism evidence="1 2">
    <name type="scientific">Tepidanaerobacter acetatoxydans (strain DSM 21804 / JCM 16047 / Re1)</name>
    <dbReference type="NCBI Taxonomy" id="1209989"/>
    <lineage>
        <taxon>Bacteria</taxon>
        <taxon>Bacillati</taxon>
        <taxon>Bacillota</taxon>
        <taxon>Clostridia</taxon>
        <taxon>Thermosediminibacterales</taxon>
        <taxon>Tepidanaerobacteraceae</taxon>
        <taxon>Tepidanaerobacter</taxon>
    </lineage>
</organism>
<dbReference type="AlphaFoldDB" id="F4LUI0"/>
<dbReference type="KEGG" id="tae:TepiRe1_2724"/>
<sequence>MDNQYNLQNINQDKKLADYINQSKSDGFSLEIEAKKTNKSIECYIIGANEHYCERVKIKKNDLIGANIKDIDDEFKHLYYQLIYYLIEHNTGDFFNLYIKKDQENFEIIDIDKNYIYDIENEFYEIMTCVFDRSVTSLRIFFVVRNFDKEIEIINRIGKILEINSYNDKITNISEVVSNLTHSWRQPLNSLNFSIINFKDEIIDATGDVKLVNEYYNEIWAILESLSNKIEKFRSFFERNYEEKHYDLIQYLDLIFEILDEKVKKENIQIHIDAKDSFEVYGSPNEFVQIMYCIFFDIIEHCKAHLDIFNRKLNMEIYKDEKNAVISIQIIFDRQKYTDFTLDLEHMHAFAHIIHEILQGSIDLINGEMENKVIIRFPL</sequence>
<evidence type="ECO:0008006" key="3">
    <source>
        <dbReference type="Google" id="ProtNLM"/>
    </source>
</evidence>
<name>F4LUI0_TEPAE</name>
<dbReference type="Proteomes" id="UP000010802">
    <property type="component" value="Chromosome"/>
</dbReference>
<evidence type="ECO:0000313" key="1">
    <source>
        <dbReference type="EMBL" id="CDI41060.1"/>
    </source>
</evidence>
<dbReference type="RefSeq" id="WP_013779544.1">
    <property type="nucleotide sequence ID" value="NC_015519.1"/>
</dbReference>
<dbReference type="KEGG" id="tep:TepRe1_2526"/>
<gene>
    <name evidence="1" type="ordered locus">TEPIRE1_2724</name>
</gene>
<dbReference type="HOGENOM" id="CLU_729426_0_0_9"/>
<evidence type="ECO:0000313" key="2">
    <source>
        <dbReference type="Proteomes" id="UP000010802"/>
    </source>
</evidence>
<accession>F4LUI0</accession>
<dbReference type="STRING" id="1209989.TepRe1_2526"/>
<dbReference type="eggNOG" id="COG4191">
    <property type="taxonomic scope" value="Bacteria"/>
</dbReference>